<feature type="region of interest" description="Disordered" evidence="1">
    <location>
        <begin position="526"/>
        <end position="555"/>
    </location>
</feature>
<reference evidence="2 3" key="1">
    <citation type="submission" date="2019-02" db="EMBL/GenBank/DDBJ databases">
        <title>Genome sequencing of the rare red list fungi Phellinidium pouzarii.</title>
        <authorList>
            <person name="Buettner E."/>
            <person name="Kellner H."/>
        </authorList>
    </citation>
    <scope>NUCLEOTIDE SEQUENCE [LARGE SCALE GENOMIC DNA]</scope>
    <source>
        <strain evidence="2 3">DSM 108285</strain>
    </source>
</reference>
<feature type="compositionally biased region" description="Basic and acidic residues" evidence="1">
    <location>
        <begin position="636"/>
        <end position="653"/>
    </location>
</feature>
<comment type="caution">
    <text evidence="2">The sequence shown here is derived from an EMBL/GenBank/DDBJ whole genome shotgun (WGS) entry which is preliminary data.</text>
</comment>
<protein>
    <recommendedName>
        <fullName evidence="4">F-box domain-containing protein</fullName>
    </recommendedName>
</protein>
<sequence>MPSLDTVPLELLEHIAFLAAIHPLLGPPSALHSLLVVNRSVHAALALDRNPLLYARICAAKFDLAAPARRLGFSALRAPILAAELVKRCRVLKRLRALDGARLTSPSPYYDDAREHRSTNTSANESESIDTIDELLSTAYLMVLEDEGRNAAQLRSYAHADKWLCVYWFDDVGASGAMRSLQQDRWPVPGLGAVNGVYAARGAHVNHALAMWLLWFFFEPVVYVSDPDLFRRADHLLKLIALNAPVYPLTRLPWTSFNPGPSHIHFGTPTTRSDEPVSARLPSLNNLPSTSAKAIASSTNLTRSHLTHFATPLPRLLPPPGAAPAILAYLSLAARARRDAHDSSIFGIVGGVAPHYAPLSPGGLSALGGGDFGFGLGGIGNGIGADTMWSDILGLGGLDLSMGTGTGTGTGGMMGGGDAFVAFPELGMSPAERAQMMMGGPGAISQRWECDWRRSVGMGGGPLARPTLAFKPGSIDGAWEGTFTYTEFHSFAALLEGCAPNKLRDCVLAQHNQTWRIREHHLATCSSSHASPTPPPSSLSTAESTGIPTVDPSPLPVGDPICAHIPDGASISESSEGLTITVASLAGGLQPAVYTYQRYSPTRARAFNLSETSSIDTSVSVSGGSNDGERGIVNVKGKESDARDGDGDGDEYRSAGSRYAAHVRDIILTGEGHSGWGEFRIVGRVRPSDGFVSAMKEYTSGDRGRWLYRGYLIGGSAGSVNSVCGGSSSQVHLPSESTEKGDDIDDEIEGAGTGEGGYIVGRWRDTLTPGETHGYEGAFALARRR</sequence>
<feature type="region of interest" description="Disordered" evidence="1">
    <location>
        <begin position="723"/>
        <end position="757"/>
    </location>
</feature>
<organism evidence="2 3">
    <name type="scientific">Phellinidium pouzarii</name>
    <dbReference type="NCBI Taxonomy" id="167371"/>
    <lineage>
        <taxon>Eukaryota</taxon>
        <taxon>Fungi</taxon>
        <taxon>Dikarya</taxon>
        <taxon>Basidiomycota</taxon>
        <taxon>Agaricomycotina</taxon>
        <taxon>Agaricomycetes</taxon>
        <taxon>Hymenochaetales</taxon>
        <taxon>Hymenochaetaceae</taxon>
        <taxon>Phellinidium</taxon>
    </lineage>
</organism>
<evidence type="ECO:0008006" key="4">
    <source>
        <dbReference type="Google" id="ProtNLM"/>
    </source>
</evidence>
<feature type="compositionally biased region" description="Polar residues" evidence="1">
    <location>
        <begin position="615"/>
        <end position="624"/>
    </location>
</feature>
<proteinExistence type="predicted"/>
<evidence type="ECO:0000313" key="2">
    <source>
        <dbReference type="EMBL" id="THH07596.1"/>
    </source>
</evidence>
<name>A0A4S4L7N4_9AGAM</name>
<dbReference type="AlphaFoldDB" id="A0A4S4L7N4"/>
<dbReference type="Proteomes" id="UP000308199">
    <property type="component" value="Unassembled WGS sequence"/>
</dbReference>
<dbReference type="OrthoDB" id="3263050at2759"/>
<accession>A0A4S4L7N4</accession>
<evidence type="ECO:0000256" key="1">
    <source>
        <dbReference type="SAM" id="MobiDB-lite"/>
    </source>
</evidence>
<evidence type="ECO:0000313" key="3">
    <source>
        <dbReference type="Proteomes" id="UP000308199"/>
    </source>
</evidence>
<gene>
    <name evidence="2" type="ORF">EW145_g3269</name>
</gene>
<keyword evidence="3" id="KW-1185">Reference proteome</keyword>
<dbReference type="EMBL" id="SGPK01000135">
    <property type="protein sequence ID" value="THH07596.1"/>
    <property type="molecule type" value="Genomic_DNA"/>
</dbReference>
<feature type="region of interest" description="Disordered" evidence="1">
    <location>
        <begin position="615"/>
        <end position="654"/>
    </location>
</feature>